<keyword evidence="1" id="KW-0808">Transferase</keyword>
<feature type="compositionally biased region" description="Basic residues" evidence="3">
    <location>
        <begin position="339"/>
        <end position="351"/>
    </location>
</feature>
<dbReference type="AlphaFoldDB" id="A0AAV4GEC0"/>
<feature type="domain" description="UBE2O-like tandem tSH3-B" evidence="4">
    <location>
        <begin position="55"/>
        <end position="198"/>
    </location>
</feature>
<feature type="compositionally biased region" description="Gly residues" evidence="3">
    <location>
        <begin position="305"/>
        <end position="320"/>
    </location>
</feature>
<protein>
    <submittedName>
        <fullName evidence="5">Ubiquitin-conjugating enzyme E2 O</fullName>
    </submittedName>
</protein>
<evidence type="ECO:0000313" key="5">
    <source>
        <dbReference type="EMBL" id="GFR82971.1"/>
    </source>
</evidence>
<keyword evidence="2" id="KW-0833">Ubl conjugation pathway</keyword>
<proteinExistence type="predicted"/>
<evidence type="ECO:0000256" key="1">
    <source>
        <dbReference type="ARBA" id="ARBA00022679"/>
    </source>
</evidence>
<dbReference type="EMBL" id="BMAT01001302">
    <property type="protein sequence ID" value="GFR82971.1"/>
    <property type="molecule type" value="Genomic_DNA"/>
</dbReference>
<keyword evidence="6" id="KW-1185">Reference proteome</keyword>
<name>A0AAV4GEC0_9GAST</name>
<evidence type="ECO:0000256" key="2">
    <source>
        <dbReference type="ARBA" id="ARBA00022786"/>
    </source>
</evidence>
<organism evidence="5 6">
    <name type="scientific">Elysia marginata</name>
    <dbReference type="NCBI Taxonomy" id="1093978"/>
    <lineage>
        <taxon>Eukaryota</taxon>
        <taxon>Metazoa</taxon>
        <taxon>Spiralia</taxon>
        <taxon>Lophotrochozoa</taxon>
        <taxon>Mollusca</taxon>
        <taxon>Gastropoda</taxon>
        <taxon>Heterobranchia</taxon>
        <taxon>Euthyneura</taxon>
        <taxon>Panpulmonata</taxon>
        <taxon>Sacoglossa</taxon>
        <taxon>Placobranchoidea</taxon>
        <taxon>Plakobranchidae</taxon>
        <taxon>Elysia</taxon>
    </lineage>
</organism>
<reference evidence="5 6" key="1">
    <citation type="journal article" date="2021" name="Elife">
        <title>Chloroplast acquisition without the gene transfer in kleptoplastic sea slugs, Plakobranchus ocellatus.</title>
        <authorList>
            <person name="Maeda T."/>
            <person name="Takahashi S."/>
            <person name="Yoshida T."/>
            <person name="Shimamura S."/>
            <person name="Takaki Y."/>
            <person name="Nagai Y."/>
            <person name="Toyoda A."/>
            <person name="Suzuki Y."/>
            <person name="Arimoto A."/>
            <person name="Ishii H."/>
            <person name="Satoh N."/>
            <person name="Nishiyama T."/>
            <person name="Hasebe M."/>
            <person name="Maruyama T."/>
            <person name="Minagawa J."/>
            <person name="Obokata J."/>
            <person name="Shigenobu S."/>
        </authorList>
    </citation>
    <scope>NUCLEOTIDE SEQUENCE [LARGE SCALE GENOMIC DNA]</scope>
</reference>
<evidence type="ECO:0000256" key="3">
    <source>
        <dbReference type="SAM" id="MobiDB-lite"/>
    </source>
</evidence>
<feature type="compositionally biased region" description="Polar residues" evidence="3">
    <location>
        <begin position="246"/>
        <end position="264"/>
    </location>
</feature>
<comment type="caution">
    <text evidence="5">The sequence shown here is derived from an EMBL/GenBank/DDBJ whole genome shotgun (WGS) entry which is preliminary data.</text>
</comment>
<feature type="compositionally biased region" description="Acidic residues" evidence="3">
    <location>
        <begin position="266"/>
        <end position="299"/>
    </location>
</feature>
<gene>
    <name evidence="5" type="ORF">ElyMa_000639500</name>
</gene>
<dbReference type="Proteomes" id="UP000762676">
    <property type="component" value="Unassembled WGS sequence"/>
</dbReference>
<dbReference type="PANTHER" id="PTHR46116">
    <property type="entry name" value="(E3-INDEPENDENT) E2 UBIQUITIN-CONJUGATING ENZYME"/>
    <property type="match status" value="1"/>
</dbReference>
<feature type="region of interest" description="Disordered" evidence="3">
    <location>
        <begin position="242"/>
        <end position="359"/>
    </location>
</feature>
<sequence length="433" mass="48424">MPGDVVRRLIPGQKSQSGYVIDMDVYSHLRVLRTNKYIYNVNSKDLQNIEKFEAGQEVMLDSWLGRVESVIIDAVLVFSDGAKCQIDQNELYSFDEKQGKFSEFYYPGQEMKGPLAGLAEAKWLHSTLRHSHKAANKKGRTPQVHFSIEKIVTRQVEVLWIFRGYEKIESPDIVVSPPPRFLEGDDVDKLHVLDWFSHCSIQMGDCMFYRVKNDDVVSSVPPWKAYDPKAALVKECPVRVEREAESQNNLDTTSASYSNQSAANDTGEDEDNGGEDGDDDDDDGDYVDIFDNEEEDSEPEEKLGATGGHNTGSRNRGGGGSKKKHCLHKGGAGGANSQRHNKHGQHVKPNGKRTGPKERSFKADDIVEVGVEFDTSWATVMWQDGTIEKDIPSAELFPVHHLDELEFFPGDYVLPNIGNRKIMAAAAAVEMKQ</sequence>
<accession>A0AAV4GEC0</accession>
<dbReference type="PANTHER" id="PTHR46116:SF15">
    <property type="entry name" value="(E3-INDEPENDENT) E2 UBIQUITIN-CONJUGATING ENZYME"/>
    <property type="match status" value="1"/>
</dbReference>
<evidence type="ECO:0000313" key="6">
    <source>
        <dbReference type="Proteomes" id="UP000762676"/>
    </source>
</evidence>
<dbReference type="GO" id="GO:0061631">
    <property type="term" value="F:ubiquitin conjugating enzyme activity"/>
    <property type="evidence" value="ECO:0007669"/>
    <property type="project" value="TreeGrafter"/>
</dbReference>
<dbReference type="Pfam" id="PF23046">
    <property type="entry name" value="tSH3-B_UBE2O"/>
    <property type="match status" value="1"/>
</dbReference>
<dbReference type="InterPro" id="IPR057735">
    <property type="entry name" value="UBE2O-like_tSH3-B"/>
</dbReference>
<evidence type="ECO:0000259" key="4">
    <source>
        <dbReference type="Pfam" id="PF23046"/>
    </source>
</evidence>